<organism evidence="1 2">
    <name type="scientific">Pleurotus cornucopiae</name>
    <name type="common">Cornucopia mushroom</name>
    <dbReference type="NCBI Taxonomy" id="5321"/>
    <lineage>
        <taxon>Eukaryota</taxon>
        <taxon>Fungi</taxon>
        <taxon>Dikarya</taxon>
        <taxon>Basidiomycota</taxon>
        <taxon>Agaricomycotina</taxon>
        <taxon>Agaricomycetes</taxon>
        <taxon>Agaricomycetidae</taxon>
        <taxon>Agaricales</taxon>
        <taxon>Pleurotineae</taxon>
        <taxon>Pleurotaceae</taxon>
        <taxon>Pleurotus</taxon>
    </lineage>
</organism>
<keyword evidence="2" id="KW-1185">Reference proteome</keyword>
<reference evidence="1 2" key="1">
    <citation type="journal article" date="2021" name="Appl. Environ. Microbiol.">
        <title>Genetic linkage and physical mapping for an oyster mushroom Pleurotus cornucopiae and QTL analysis for the trait cap color.</title>
        <authorList>
            <person name="Zhang Y."/>
            <person name="Gao W."/>
            <person name="Sonnenberg A."/>
            <person name="Chen Q."/>
            <person name="Zhang J."/>
            <person name="Huang C."/>
        </authorList>
    </citation>
    <scope>NUCLEOTIDE SEQUENCE [LARGE SCALE GENOMIC DNA]</scope>
    <source>
        <strain evidence="1">CCMSSC00406</strain>
    </source>
</reference>
<evidence type="ECO:0000313" key="2">
    <source>
        <dbReference type="Proteomes" id="UP000824881"/>
    </source>
</evidence>
<evidence type="ECO:0000313" key="1">
    <source>
        <dbReference type="EMBL" id="KAG9218333.1"/>
    </source>
</evidence>
<comment type="caution">
    <text evidence="1">The sequence shown here is derived from an EMBL/GenBank/DDBJ whole genome shotgun (WGS) entry which is preliminary data.</text>
</comment>
<gene>
    <name evidence="1" type="ORF">CCMSSC00406_0007296</name>
</gene>
<protein>
    <submittedName>
        <fullName evidence="1">Uncharacterized protein</fullName>
    </submittedName>
</protein>
<accession>A0ACB7IJE3</accession>
<proteinExistence type="predicted"/>
<dbReference type="Proteomes" id="UP000824881">
    <property type="component" value="Unassembled WGS sequence"/>
</dbReference>
<sequence>MAKVRTSTAWEPHKASHHLAILPYVTKDMQISDEGESDAPMDDEAEVLDIERSSEEDEIQSGAAEEEEDEEEPSPPPQPRLKIKIKFPAHSGSTPTTATPTPAPDDVGPSKASSRRGPSRDIDIESEDEDDETEYNPSGKPMTTRQAVLASVVDPSHVSLNEGSKKKKTLNETELALRREETARKRRNLTEKKLEDEKMETINRLLKKQTRPRGKKNALANTEDKNNAGDDEAADPDAEPAEPPRAPTPPNTYRWISSSRNANMQLSFSVPIAALPEPPEPARPPNPSPAKCDVEGCSKSRKYRLVKNWNLGACGMDHLKALELQKV</sequence>
<name>A0ACB7IJE3_PLECO</name>
<dbReference type="EMBL" id="WQMT02000010">
    <property type="protein sequence ID" value="KAG9218333.1"/>
    <property type="molecule type" value="Genomic_DNA"/>
</dbReference>